<dbReference type="AlphaFoldDB" id="A0A7G9YW63"/>
<dbReference type="PANTHER" id="PTHR35864">
    <property type="entry name" value="ZINC METALLOPROTEASE MJ0611-RELATED"/>
    <property type="match status" value="1"/>
</dbReference>
<dbReference type="PANTHER" id="PTHR35864:SF1">
    <property type="entry name" value="ZINC METALLOPROTEASE YWHC-RELATED"/>
    <property type="match status" value="1"/>
</dbReference>
<feature type="transmembrane region" description="Helical" evidence="1">
    <location>
        <begin position="76"/>
        <end position="102"/>
    </location>
</feature>
<protein>
    <recommendedName>
        <fullName evidence="3">Peptidase M50 domain-containing protein</fullName>
    </recommendedName>
</protein>
<name>A0A7G9YW63_9EURY</name>
<feature type="transmembrane region" description="Helical" evidence="1">
    <location>
        <begin position="177"/>
        <end position="194"/>
    </location>
</feature>
<sequence length="195" mass="21608">MQIRIKTSETELKHLLIAWLAISFAFAVVLRGWHGLNFFLVFCISAITVGFAFILHELAHKVVAQKYGAWSEFRMAPFMLLVAILTAFMGFIFAAPGAVMIINPYLTREESGKIAIAGPMMNVALAFLFLPLAFSTYGLPKQIGEFGVMINAWLAVFNMIPVSVLDVRKVMAWDKRVYGVALGIAIVVLAMSMMI</sequence>
<evidence type="ECO:0000313" key="2">
    <source>
        <dbReference type="EMBL" id="QNO52247.1"/>
    </source>
</evidence>
<feature type="transmembrane region" description="Helical" evidence="1">
    <location>
        <begin position="114"/>
        <end position="134"/>
    </location>
</feature>
<feature type="transmembrane region" description="Helical" evidence="1">
    <location>
        <begin position="146"/>
        <end position="165"/>
    </location>
</feature>
<proteinExistence type="predicted"/>
<dbReference type="EMBL" id="MT631505">
    <property type="protein sequence ID" value="QNO52247.1"/>
    <property type="molecule type" value="Genomic_DNA"/>
</dbReference>
<keyword evidence="1" id="KW-1133">Transmembrane helix</keyword>
<keyword evidence="1" id="KW-0472">Membrane</keyword>
<keyword evidence="1" id="KW-0812">Transmembrane</keyword>
<organism evidence="2">
    <name type="scientific">Candidatus Methanophagaceae archaeon ANME-1 ERB6</name>
    <dbReference type="NCBI Taxonomy" id="2759912"/>
    <lineage>
        <taxon>Archaea</taxon>
        <taxon>Methanobacteriati</taxon>
        <taxon>Methanobacteriota</taxon>
        <taxon>Stenosarchaea group</taxon>
        <taxon>Methanomicrobia</taxon>
        <taxon>Candidatus Methanophagales</taxon>
        <taxon>Candidatus Methanophagaceae</taxon>
    </lineage>
</organism>
<feature type="transmembrane region" description="Helical" evidence="1">
    <location>
        <begin position="36"/>
        <end position="55"/>
    </location>
</feature>
<dbReference type="InterPro" id="IPR052348">
    <property type="entry name" value="Metallopeptidase_M50B"/>
</dbReference>
<gene>
    <name evidence="2" type="ORF">BPDGFPMF_00006</name>
</gene>
<evidence type="ECO:0008006" key="3">
    <source>
        <dbReference type="Google" id="ProtNLM"/>
    </source>
</evidence>
<feature type="transmembrane region" description="Helical" evidence="1">
    <location>
        <begin position="12"/>
        <end position="30"/>
    </location>
</feature>
<reference evidence="2" key="1">
    <citation type="submission" date="2020-06" db="EMBL/GenBank/DDBJ databases">
        <title>Unique genomic features of the anaerobic methanotrophic archaea.</title>
        <authorList>
            <person name="Chadwick G.L."/>
            <person name="Skennerton C.T."/>
            <person name="Laso-Perez R."/>
            <person name="Leu A.O."/>
            <person name="Speth D.R."/>
            <person name="Yu H."/>
            <person name="Morgan-Lang C."/>
            <person name="Hatzenpichler R."/>
            <person name="Goudeau D."/>
            <person name="Malmstrom R."/>
            <person name="Brazelton W.J."/>
            <person name="Woyke T."/>
            <person name="Hallam S.J."/>
            <person name="Tyson G.W."/>
            <person name="Wegener G."/>
            <person name="Boetius A."/>
            <person name="Orphan V."/>
        </authorList>
    </citation>
    <scope>NUCLEOTIDE SEQUENCE</scope>
</reference>
<evidence type="ECO:0000256" key="1">
    <source>
        <dbReference type="SAM" id="Phobius"/>
    </source>
</evidence>
<accession>A0A7G9YW63</accession>